<dbReference type="AlphaFoldDB" id="A0A176T7Z2"/>
<dbReference type="OrthoDB" id="1198742at2"/>
<evidence type="ECO:0000313" key="3">
    <source>
        <dbReference type="Proteomes" id="UP000076923"/>
    </source>
</evidence>
<dbReference type="STRING" id="1333662.LPB303_13250"/>
<reference evidence="2 3" key="1">
    <citation type="submission" date="2016-02" db="EMBL/GenBank/DDBJ databases">
        <title>Draft genome sequence of Polaribacter atrinae KACC17473.</title>
        <authorList>
            <person name="Shin S.-K."/>
            <person name="Yi H."/>
        </authorList>
    </citation>
    <scope>NUCLEOTIDE SEQUENCE [LARGE SCALE GENOMIC DNA]</scope>
    <source>
        <strain evidence="2 3">KACC 17473</strain>
    </source>
</reference>
<organism evidence="2 3">
    <name type="scientific">Polaribacter atrinae</name>
    <dbReference type="NCBI Taxonomy" id="1333662"/>
    <lineage>
        <taxon>Bacteria</taxon>
        <taxon>Pseudomonadati</taxon>
        <taxon>Bacteroidota</taxon>
        <taxon>Flavobacteriia</taxon>
        <taxon>Flavobacteriales</taxon>
        <taxon>Flavobacteriaceae</taxon>
    </lineage>
</organism>
<keyword evidence="3" id="KW-1185">Reference proteome</keyword>
<keyword evidence="1" id="KW-0732">Signal</keyword>
<evidence type="ECO:0000256" key="1">
    <source>
        <dbReference type="SAM" id="SignalP"/>
    </source>
</evidence>
<gene>
    <name evidence="2" type="ORF">LPB303_13250</name>
</gene>
<accession>A0A176T7Z2</accession>
<feature type="chain" id="PRO_5008049703" description="Curlin" evidence="1">
    <location>
        <begin position="19"/>
        <end position="318"/>
    </location>
</feature>
<proteinExistence type="predicted"/>
<dbReference type="RefSeq" id="WP_068451046.1">
    <property type="nucleotide sequence ID" value="NZ_CANKUV010000007.1"/>
</dbReference>
<evidence type="ECO:0008006" key="4">
    <source>
        <dbReference type="Google" id="ProtNLM"/>
    </source>
</evidence>
<protein>
    <recommendedName>
        <fullName evidence="4">Curlin</fullName>
    </recommendedName>
</protein>
<comment type="caution">
    <text evidence="2">The sequence shown here is derived from an EMBL/GenBank/DDBJ whole genome shotgun (WGS) entry which is preliminary data.</text>
</comment>
<dbReference type="Proteomes" id="UP000076923">
    <property type="component" value="Unassembled WGS sequence"/>
</dbReference>
<feature type="signal peptide" evidence="1">
    <location>
        <begin position="1"/>
        <end position="18"/>
    </location>
</feature>
<name>A0A176T7Z2_9FLAO</name>
<evidence type="ECO:0000313" key="2">
    <source>
        <dbReference type="EMBL" id="OAD43426.1"/>
    </source>
</evidence>
<dbReference type="EMBL" id="LVWE01000055">
    <property type="protein sequence ID" value="OAD43426.1"/>
    <property type="molecule type" value="Genomic_DNA"/>
</dbReference>
<sequence length="318" mass="33119">MKKLVIMAMCLATGALFAQTPQANCDDCSFSQINSGPRGAVDNTSDITQKGILNTANAYQIGNGNYSIIDQDGKNMGVGNGGDSNNSRVYQEGVRNHSDVKQDGDRNIGVVEQRGYENFAKQDVGVGYSEDNVTSAFQTGTLNTSFQKQRYDNNTATVTQVGTGLLGLGANYAEQDQSSMANGVAGSVAEIDQTGTFNEAKQVQRGSNNDAYSLQNGIGNTSAEDQTSVAGSTYSNTSTVDQTFVGTPWLGSNLACVTQASVAGSNTSAITQTNVAGINAWTPGNSAIVNQTANLSSNMSTIMQSGGANQACVEQIGN</sequence>